<reference evidence="1" key="1">
    <citation type="journal article" date="2015" name="Nature">
        <title>Complex archaea that bridge the gap between prokaryotes and eukaryotes.</title>
        <authorList>
            <person name="Spang A."/>
            <person name="Saw J.H."/>
            <person name="Jorgensen S.L."/>
            <person name="Zaremba-Niedzwiedzka K."/>
            <person name="Martijn J."/>
            <person name="Lind A.E."/>
            <person name="van Eijk R."/>
            <person name="Schleper C."/>
            <person name="Guy L."/>
            <person name="Ettema T.J."/>
        </authorList>
    </citation>
    <scope>NUCLEOTIDE SEQUENCE</scope>
</reference>
<accession>A0A0F9PGM1</accession>
<comment type="caution">
    <text evidence="1">The sequence shown here is derived from an EMBL/GenBank/DDBJ whole genome shotgun (WGS) entry which is preliminary data.</text>
</comment>
<gene>
    <name evidence="1" type="ORF">LCGC14_0845750</name>
</gene>
<dbReference type="EMBL" id="LAZR01002498">
    <property type="protein sequence ID" value="KKN29269.1"/>
    <property type="molecule type" value="Genomic_DNA"/>
</dbReference>
<evidence type="ECO:0000313" key="1">
    <source>
        <dbReference type="EMBL" id="KKN29269.1"/>
    </source>
</evidence>
<protein>
    <submittedName>
        <fullName evidence="1">Uncharacterized protein</fullName>
    </submittedName>
</protein>
<organism evidence="1">
    <name type="scientific">marine sediment metagenome</name>
    <dbReference type="NCBI Taxonomy" id="412755"/>
    <lineage>
        <taxon>unclassified sequences</taxon>
        <taxon>metagenomes</taxon>
        <taxon>ecological metagenomes</taxon>
    </lineage>
</organism>
<proteinExistence type="predicted"/>
<dbReference type="AlphaFoldDB" id="A0A0F9PGM1"/>
<name>A0A0F9PGM1_9ZZZZ</name>
<sequence length="77" mass="8960">MRPENWDAERIARENLPRFKWGSSEYEIICRGIEIGADAYEEALKEAGVFTYGHHTPDIRLDDAPEESGYWVFIPDE</sequence>